<comment type="subcellular location">
    <subcellularLocation>
        <location evidence="5">Cytoplasm</location>
    </subcellularLocation>
</comment>
<keyword evidence="7" id="KW-1185">Reference proteome</keyword>
<evidence type="ECO:0000256" key="1">
    <source>
        <dbReference type="ARBA" id="ARBA00022490"/>
    </source>
</evidence>
<keyword evidence="2 5" id="KW-0436">Ligase</keyword>
<dbReference type="GO" id="GO:0005524">
    <property type="term" value="F:ATP binding"/>
    <property type="evidence" value="ECO:0007669"/>
    <property type="project" value="UniProtKB-KW"/>
</dbReference>
<comment type="function">
    <text evidence="5">Catalyzes the formation of cyclic 2,3-diphosphoglycerate (cDPG) by formation of an intramolecular phosphoanhydride bond at the expense of ATP.</text>
</comment>
<keyword evidence="3 5" id="KW-0547">Nucleotide-binding</keyword>
<comment type="similarity">
    <text evidence="5">Belongs to the cyclic 2,3-diphosphoglycerate synthetase family.</text>
</comment>
<dbReference type="EMBL" id="MZGU01000004">
    <property type="protein sequence ID" value="PWB86298.1"/>
    <property type="molecule type" value="Genomic_DNA"/>
</dbReference>
<evidence type="ECO:0000256" key="3">
    <source>
        <dbReference type="ARBA" id="ARBA00022741"/>
    </source>
</evidence>
<dbReference type="GO" id="GO:0036356">
    <property type="term" value="F:cyclic 2,3-diphosphoglycerate synthetase activity"/>
    <property type="evidence" value="ECO:0007669"/>
    <property type="project" value="InterPro"/>
</dbReference>
<dbReference type="EC" id="6.5.1.9" evidence="5"/>
<evidence type="ECO:0000313" key="6">
    <source>
        <dbReference type="EMBL" id="PWB86298.1"/>
    </source>
</evidence>
<accession>A0A2U1S8I4</accession>
<organism evidence="6 7">
    <name type="scientific">Methanobrevibacter woesei</name>
    <dbReference type="NCBI Taxonomy" id="190976"/>
    <lineage>
        <taxon>Archaea</taxon>
        <taxon>Methanobacteriati</taxon>
        <taxon>Methanobacteriota</taxon>
        <taxon>Methanomada group</taxon>
        <taxon>Methanobacteria</taxon>
        <taxon>Methanobacteriales</taxon>
        <taxon>Methanobacteriaceae</taxon>
        <taxon>Methanobrevibacter</taxon>
    </lineage>
</organism>
<comment type="catalytic activity">
    <reaction evidence="5">
        <text>(2R)-2,3-bisphosphoglycerate + ATP + H(+) = cyclic (2R)-2,3-bisphosphoglycerate + ADP + phosphate</text>
        <dbReference type="Rhea" id="RHEA:42412"/>
        <dbReference type="ChEBI" id="CHEBI:15378"/>
        <dbReference type="ChEBI" id="CHEBI:30616"/>
        <dbReference type="ChEBI" id="CHEBI:43474"/>
        <dbReference type="ChEBI" id="CHEBI:58248"/>
        <dbReference type="ChEBI" id="CHEBI:79081"/>
        <dbReference type="ChEBI" id="CHEBI:456216"/>
        <dbReference type="EC" id="6.5.1.9"/>
    </reaction>
</comment>
<evidence type="ECO:0000313" key="7">
    <source>
        <dbReference type="Proteomes" id="UP000245577"/>
    </source>
</evidence>
<dbReference type="OrthoDB" id="85545at2157"/>
<dbReference type="HAMAP" id="MF_01908">
    <property type="entry name" value="Cyc_PG_syn"/>
    <property type="match status" value="1"/>
</dbReference>
<dbReference type="InterPro" id="IPR016557">
    <property type="entry name" value="Cyc_diphosphoglycerate_synth"/>
</dbReference>
<dbReference type="Proteomes" id="UP000245577">
    <property type="component" value="Unassembled WGS sequence"/>
</dbReference>
<dbReference type="GO" id="GO:0006094">
    <property type="term" value="P:gluconeogenesis"/>
    <property type="evidence" value="ECO:0007669"/>
    <property type="project" value="InterPro"/>
</dbReference>
<dbReference type="PIRSF" id="PIRSF009445">
    <property type="entry name" value="Cyc_PG_syn"/>
    <property type="match status" value="1"/>
</dbReference>
<evidence type="ECO:0000256" key="2">
    <source>
        <dbReference type="ARBA" id="ARBA00022598"/>
    </source>
</evidence>
<comment type="caution">
    <text evidence="6">The sequence shown here is derived from an EMBL/GenBank/DDBJ whole genome shotgun (WGS) entry which is preliminary data.</text>
</comment>
<sequence length="464" mass="51241">MNLNGDLMNSKKVLCLVDGEHYLPVTKDAINTLNSKDEYDVIAAVFIGGTEKLRDDNEESYTNILGVPVRFAETKNIPYDLIVEMINSYEVDAVFDLSDEPILDYPKRFNIACKVLNEGKIYEGPDFKFEPVTQLDIVKKPSLKIIGTGKRIGKTAVSGFVSRLIDENNYEPCVVAMGRGGPKEPEIVHGDEIEISPEFLLEQSEKGVHAASDHWEDALMSRILTIGCRRCGGGMAGEVFLTNMPKGAELANEVDSKFVIFEGSGAAIPPIKTDKNIVLIGANQPLNNIIKYFGPYRIGLADLIVITMCEAPMANEEKIKYLEEYVKEINPNAKIISTVFRPKPLGDIAGKKVLFATTAPEAVQDKLVEYLELNYDCKIVGITSHLSNRPLLKKDIEEHMDEADVMLTELKAAAVDVATKDSIDAGLEVVYCDNIPIALDYTYPDLGKSVLDLVDSAIDDFNNH</sequence>
<dbReference type="GO" id="GO:0005737">
    <property type="term" value="C:cytoplasm"/>
    <property type="evidence" value="ECO:0007669"/>
    <property type="project" value="UniProtKB-SubCell"/>
</dbReference>
<evidence type="ECO:0000256" key="5">
    <source>
        <dbReference type="HAMAP-Rule" id="MF_01908"/>
    </source>
</evidence>
<dbReference type="GO" id="GO:0016874">
    <property type="term" value="F:ligase activity"/>
    <property type="evidence" value="ECO:0007669"/>
    <property type="project" value="UniProtKB-UniRule"/>
</dbReference>
<name>A0A2U1S8I4_9EURY</name>
<keyword evidence="1 5" id="KW-0963">Cytoplasm</keyword>
<reference evidence="6 7" key="1">
    <citation type="submission" date="2017-03" db="EMBL/GenBank/DDBJ databases">
        <title>Genome sequence of Methanobrevibacter wosei.</title>
        <authorList>
            <person name="Poehlein A."/>
            <person name="Seedorf H."/>
            <person name="Daniel R."/>
        </authorList>
    </citation>
    <scope>NUCLEOTIDE SEQUENCE [LARGE SCALE GENOMIC DNA]</scope>
    <source>
        <strain evidence="6 7">DSM 11979</strain>
    </source>
</reference>
<dbReference type="AlphaFoldDB" id="A0A2U1S8I4"/>
<gene>
    <name evidence="5 6" type="primary">cpgS</name>
    <name evidence="6" type="ORF">MBBWO_11530</name>
</gene>
<evidence type="ECO:0000256" key="4">
    <source>
        <dbReference type="ARBA" id="ARBA00022840"/>
    </source>
</evidence>
<proteinExistence type="inferred from homology"/>
<protein>
    <recommendedName>
        <fullName evidence="5">Cyclic 2,3-diphosphoglycerate synthetase</fullName>
        <shortName evidence="5">cDPGS</shortName>
        <ecNumber evidence="5">6.5.1.9</ecNumber>
    </recommendedName>
</protein>
<keyword evidence="4 5" id="KW-0067">ATP-binding</keyword>